<proteinExistence type="predicted"/>
<name>A0AA40G4V1_9HYME</name>
<gene>
    <name evidence="1" type="ORF">K0M31_018837</name>
</gene>
<evidence type="ECO:0000313" key="1">
    <source>
        <dbReference type="EMBL" id="KAK1130724.1"/>
    </source>
</evidence>
<evidence type="ECO:0000313" key="2">
    <source>
        <dbReference type="Proteomes" id="UP001177670"/>
    </source>
</evidence>
<comment type="caution">
    <text evidence="1">The sequence shown here is derived from an EMBL/GenBank/DDBJ whole genome shotgun (WGS) entry which is preliminary data.</text>
</comment>
<sequence>ESQQVFTSREPVGLQCLRNQVSSSDFPRAFTCKYRPSDGWIACKHRASGLPACHR</sequence>
<protein>
    <submittedName>
        <fullName evidence="1">Uncharacterized protein</fullName>
    </submittedName>
</protein>
<reference evidence="1" key="1">
    <citation type="submission" date="2021-10" db="EMBL/GenBank/DDBJ databases">
        <title>Melipona bicolor Genome sequencing and assembly.</title>
        <authorList>
            <person name="Araujo N.S."/>
            <person name="Arias M.C."/>
        </authorList>
    </citation>
    <scope>NUCLEOTIDE SEQUENCE</scope>
    <source>
        <strain evidence="1">USP_2M_L1-L4_2017</strain>
        <tissue evidence="1">Whole body</tissue>
    </source>
</reference>
<keyword evidence="2" id="KW-1185">Reference proteome</keyword>
<accession>A0AA40G4V1</accession>
<organism evidence="1 2">
    <name type="scientific">Melipona bicolor</name>
    <dbReference type="NCBI Taxonomy" id="60889"/>
    <lineage>
        <taxon>Eukaryota</taxon>
        <taxon>Metazoa</taxon>
        <taxon>Ecdysozoa</taxon>
        <taxon>Arthropoda</taxon>
        <taxon>Hexapoda</taxon>
        <taxon>Insecta</taxon>
        <taxon>Pterygota</taxon>
        <taxon>Neoptera</taxon>
        <taxon>Endopterygota</taxon>
        <taxon>Hymenoptera</taxon>
        <taxon>Apocrita</taxon>
        <taxon>Aculeata</taxon>
        <taxon>Apoidea</taxon>
        <taxon>Anthophila</taxon>
        <taxon>Apidae</taxon>
        <taxon>Melipona</taxon>
    </lineage>
</organism>
<dbReference type="EMBL" id="JAHYIQ010000007">
    <property type="protein sequence ID" value="KAK1130724.1"/>
    <property type="molecule type" value="Genomic_DNA"/>
</dbReference>
<dbReference type="Proteomes" id="UP001177670">
    <property type="component" value="Unassembled WGS sequence"/>
</dbReference>
<dbReference type="AlphaFoldDB" id="A0AA40G4V1"/>
<feature type="non-terminal residue" evidence="1">
    <location>
        <position position="1"/>
    </location>
</feature>